<dbReference type="EMBL" id="JAJSOF020000023">
    <property type="protein sequence ID" value="KAJ4435947.1"/>
    <property type="molecule type" value="Genomic_DNA"/>
</dbReference>
<comment type="caution">
    <text evidence="1">The sequence shown here is derived from an EMBL/GenBank/DDBJ whole genome shotgun (WGS) entry which is preliminary data.</text>
</comment>
<sequence>MAGLCESGNEPPVNYSTTGLNLTNDINKAPLMKQLSQEIMGLPLFALTLRAWFIDVVSADKRTPLCSSELIQSAPQAVDQHYTRCCLVNCPKTGLNLISDTEKAPLMRQLGQDNK</sequence>
<dbReference type="Proteomes" id="UP001148838">
    <property type="component" value="Unassembled WGS sequence"/>
</dbReference>
<proteinExistence type="predicted"/>
<protein>
    <submittedName>
        <fullName evidence="1">Uncharacterized protein</fullName>
    </submittedName>
</protein>
<reference evidence="1 2" key="1">
    <citation type="journal article" date="2022" name="Allergy">
        <title>Genome assembly and annotation of Periplaneta americana reveal a comprehensive cockroach allergen profile.</title>
        <authorList>
            <person name="Wang L."/>
            <person name="Xiong Q."/>
            <person name="Saelim N."/>
            <person name="Wang L."/>
            <person name="Nong W."/>
            <person name="Wan A.T."/>
            <person name="Shi M."/>
            <person name="Liu X."/>
            <person name="Cao Q."/>
            <person name="Hui J.H.L."/>
            <person name="Sookrung N."/>
            <person name="Leung T.F."/>
            <person name="Tungtrongchitr A."/>
            <person name="Tsui S.K.W."/>
        </authorList>
    </citation>
    <scope>NUCLEOTIDE SEQUENCE [LARGE SCALE GENOMIC DNA]</scope>
    <source>
        <strain evidence="1">PWHHKU_190912</strain>
    </source>
</reference>
<evidence type="ECO:0000313" key="2">
    <source>
        <dbReference type="Proteomes" id="UP001148838"/>
    </source>
</evidence>
<name>A0ABQ8SQH0_PERAM</name>
<evidence type="ECO:0000313" key="1">
    <source>
        <dbReference type="EMBL" id="KAJ4435947.1"/>
    </source>
</evidence>
<accession>A0ABQ8SQH0</accession>
<keyword evidence="2" id="KW-1185">Reference proteome</keyword>
<gene>
    <name evidence="1" type="ORF">ANN_18570</name>
</gene>
<organism evidence="1 2">
    <name type="scientific">Periplaneta americana</name>
    <name type="common">American cockroach</name>
    <name type="synonym">Blatta americana</name>
    <dbReference type="NCBI Taxonomy" id="6978"/>
    <lineage>
        <taxon>Eukaryota</taxon>
        <taxon>Metazoa</taxon>
        <taxon>Ecdysozoa</taxon>
        <taxon>Arthropoda</taxon>
        <taxon>Hexapoda</taxon>
        <taxon>Insecta</taxon>
        <taxon>Pterygota</taxon>
        <taxon>Neoptera</taxon>
        <taxon>Polyneoptera</taxon>
        <taxon>Dictyoptera</taxon>
        <taxon>Blattodea</taxon>
        <taxon>Blattoidea</taxon>
        <taxon>Blattidae</taxon>
        <taxon>Blattinae</taxon>
        <taxon>Periplaneta</taxon>
    </lineage>
</organism>